<dbReference type="GO" id="GO:0006629">
    <property type="term" value="P:lipid metabolic process"/>
    <property type="evidence" value="ECO:0007669"/>
    <property type="project" value="InterPro"/>
</dbReference>
<keyword evidence="10" id="KW-1185">Reference proteome</keyword>
<dbReference type="InterPro" id="IPR029058">
    <property type="entry name" value="AB_hydrolase_fold"/>
</dbReference>
<evidence type="ECO:0000259" key="7">
    <source>
        <dbReference type="Pfam" id="PF01764"/>
    </source>
</evidence>
<dbReference type="AlphaFoldDB" id="A0A6A1VF89"/>
<accession>A0A6A1VF89</accession>
<sequence>MLALIEKSKSIIITGHSLGGPAASLCTLWLLSYLQSVISPLQVLCITFGSPLLGNGSLSRAILRERWGGNFCHVVSNHDIMPRLLFVPLASLNSQLHLLLQYWQLSMTSPELGQLVFQLRNEDKAELFRFVLVHLEALAQGGEETMRSLFWPLGNYLFCSQEGAICVDNAVSVTKMMHLMLLTGSPNNCIEDHLKYGDYVDKVSSQFLYHRSFLQPGLPASSYEAGVALALQSSGIDIQESVAIPAKDCLETARRMGRTPNLKSAKLAVSLSKYVPFRAEIEWYKASCDDSEEEMGYYDCFKLRTSKRESRVNLNRIRLANFWNDVINMLDSNQLPHDFHRRHKWVNTAQFYKLLVEPLDIAEYYKSGTHRVKGHYLKHGRERRYEIFDRWWRQKESNIVSTGQEDNKIRSKFASLTQDSCFWAKVEEAREWLDNVRSESDIRELALLWKNIEGFETYARGLIESKEVSKDVLAKNSSYTLWVKKYIALKSQVVQYFPPQFTSFANGEIVP</sequence>
<keyword evidence="5" id="KW-0611">Plant defense</keyword>
<comment type="subcellular location">
    <subcellularLocation>
        <location evidence="2">Cytoplasm</location>
    </subcellularLocation>
    <subcellularLocation>
        <location evidence="1">Nucleus</location>
    </subcellularLocation>
</comment>
<evidence type="ECO:0000256" key="6">
    <source>
        <dbReference type="ARBA" id="ARBA00023242"/>
    </source>
</evidence>
<feature type="domain" description="EDS1 EP" evidence="8">
    <location>
        <begin position="279"/>
        <end position="491"/>
    </location>
</feature>
<comment type="caution">
    <text evidence="9">The sequence shown here is derived from an EMBL/GenBank/DDBJ whole genome shotgun (WGS) entry which is preliminary data.</text>
</comment>
<dbReference type="GO" id="GO:0005634">
    <property type="term" value="C:nucleus"/>
    <property type="evidence" value="ECO:0007669"/>
    <property type="project" value="UniProtKB-SubCell"/>
</dbReference>
<dbReference type="SUPFAM" id="SSF53474">
    <property type="entry name" value="alpha/beta-Hydrolases"/>
    <property type="match status" value="1"/>
</dbReference>
<dbReference type="GO" id="GO:0005737">
    <property type="term" value="C:cytoplasm"/>
    <property type="evidence" value="ECO:0007669"/>
    <property type="project" value="UniProtKB-SubCell"/>
</dbReference>
<evidence type="ECO:0000256" key="5">
    <source>
        <dbReference type="ARBA" id="ARBA00022821"/>
    </source>
</evidence>
<dbReference type="InterPro" id="IPR002921">
    <property type="entry name" value="Fungal_lipase-type"/>
</dbReference>
<dbReference type="GO" id="GO:0016787">
    <property type="term" value="F:hydrolase activity"/>
    <property type="evidence" value="ECO:0007669"/>
    <property type="project" value="UniProtKB-KW"/>
</dbReference>
<reference evidence="9 10" key="1">
    <citation type="journal article" date="2019" name="Plant Biotechnol. J.">
        <title>The red bayberry genome and genetic basis of sex determination.</title>
        <authorList>
            <person name="Jia H.M."/>
            <person name="Jia H.J."/>
            <person name="Cai Q.L."/>
            <person name="Wang Y."/>
            <person name="Zhao H.B."/>
            <person name="Yang W.F."/>
            <person name="Wang G.Y."/>
            <person name="Li Y.H."/>
            <person name="Zhan D.L."/>
            <person name="Shen Y.T."/>
            <person name="Niu Q.F."/>
            <person name="Chang L."/>
            <person name="Qiu J."/>
            <person name="Zhao L."/>
            <person name="Xie H.B."/>
            <person name="Fu W.Y."/>
            <person name="Jin J."/>
            <person name="Li X.W."/>
            <person name="Jiao Y."/>
            <person name="Zhou C.C."/>
            <person name="Tu T."/>
            <person name="Chai C.Y."/>
            <person name="Gao J.L."/>
            <person name="Fan L.J."/>
            <person name="van de Weg E."/>
            <person name="Wang J.Y."/>
            <person name="Gao Z.S."/>
        </authorList>
    </citation>
    <scope>NUCLEOTIDE SEQUENCE [LARGE SCALE GENOMIC DNA]</scope>
    <source>
        <tissue evidence="9">Leaves</tissue>
    </source>
</reference>
<evidence type="ECO:0000313" key="9">
    <source>
        <dbReference type="EMBL" id="KAB1210508.1"/>
    </source>
</evidence>
<dbReference type="PANTHER" id="PTHR47413">
    <property type="entry name" value="LIPASE-LIKE PAD4"/>
    <property type="match status" value="1"/>
</dbReference>
<proteinExistence type="predicted"/>
<dbReference type="Pfam" id="PF01764">
    <property type="entry name" value="Lipase_3"/>
    <property type="match status" value="1"/>
</dbReference>
<keyword evidence="3" id="KW-0963">Cytoplasm</keyword>
<dbReference type="Proteomes" id="UP000516437">
    <property type="component" value="Chromosome 6"/>
</dbReference>
<organism evidence="9 10">
    <name type="scientific">Morella rubra</name>
    <name type="common">Chinese bayberry</name>
    <dbReference type="NCBI Taxonomy" id="262757"/>
    <lineage>
        <taxon>Eukaryota</taxon>
        <taxon>Viridiplantae</taxon>
        <taxon>Streptophyta</taxon>
        <taxon>Embryophyta</taxon>
        <taxon>Tracheophyta</taxon>
        <taxon>Spermatophyta</taxon>
        <taxon>Magnoliopsida</taxon>
        <taxon>eudicotyledons</taxon>
        <taxon>Gunneridae</taxon>
        <taxon>Pentapetalae</taxon>
        <taxon>rosids</taxon>
        <taxon>fabids</taxon>
        <taxon>Fagales</taxon>
        <taxon>Myricaceae</taxon>
        <taxon>Morella</taxon>
    </lineage>
</organism>
<evidence type="ECO:0000256" key="1">
    <source>
        <dbReference type="ARBA" id="ARBA00004123"/>
    </source>
</evidence>
<dbReference type="PANTHER" id="PTHR47413:SF2">
    <property type="entry name" value="LIPASE-LIKE PAD4"/>
    <property type="match status" value="1"/>
</dbReference>
<keyword evidence="4" id="KW-0378">Hydrolase</keyword>
<evidence type="ECO:0008006" key="11">
    <source>
        <dbReference type="Google" id="ProtNLM"/>
    </source>
</evidence>
<protein>
    <recommendedName>
        <fullName evidence="11">Lipase-like PAD4</fullName>
    </recommendedName>
</protein>
<evidence type="ECO:0000256" key="4">
    <source>
        <dbReference type="ARBA" id="ARBA00022801"/>
    </source>
</evidence>
<evidence type="ECO:0000313" key="10">
    <source>
        <dbReference type="Proteomes" id="UP000516437"/>
    </source>
</evidence>
<evidence type="ECO:0000256" key="3">
    <source>
        <dbReference type="ARBA" id="ARBA00022490"/>
    </source>
</evidence>
<evidence type="ECO:0000256" key="2">
    <source>
        <dbReference type="ARBA" id="ARBA00004496"/>
    </source>
</evidence>
<dbReference type="Pfam" id="PF18117">
    <property type="entry name" value="EDS1_EP"/>
    <property type="match status" value="1"/>
</dbReference>
<evidence type="ECO:0000259" key="8">
    <source>
        <dbReference type="Pfam" id="PF18117"/>
    </source>
</evidence>
<dbReference type="OrthoDB" id="426718at2759"/>
<gene>
    <name evidence="9" type="ORF">CJ030_MR6G010804</name>
</gene>
<dbReference type="EMBL" id="RXIC02000024">
    <property type="protein sequence ID" value="KAB1210508.1"/>
    <property type="molecule type" value="Genomic_DNA"/>
</dbReference>
<feature type="domain" description="Fungal lipase-type" evidence="7">
    <location>
        <begin position="4"/>
        <end position="86"/>
    </location>
</feature>
<dbReference type="GO" id="GO:0006952">
    <property type="term" value="P:defense response"/>
    <property type="evidence" value="ECO:0007669"/>
    <property type="project" value="UniProtKB-KW"/>
</dbReference>
<dbReference type="InterPro" id="IPR041266">
    <property type="entry name" value="EDS1_EP"/>
</dbReference>
<dbReference type="Gene3D" id="3.40.50.1820">
    <property type="entry name" value="alpha/beta hydrolase"/>
    <property type="match status" value="1"/>
</dbReference>
<keyword evidence="6" id="KW-0539">Nucleus</keyword>
<name>A0A6A1VF89_9ROSI</name>